<feature type="transmembrane region" description="Helical" evidence="1">
    <location>
        <begin position="101"/>
        <end position="119"/>
    </location>
</feature>
<evidence type="ECO:0008006" key="4">
    <source>
        <dbReference type="Google" id="ProtNLM"/>
    </source>
</evidence>
<dbReference type="Pfam" id="PF06170">
    <property type="entry name" value="DUF983"/>
    <property type="match status" value="1"/>
</dbReference>
<organism evidence="2 3">
    <name type="scientific">Pararhizobium polonicum</name>
    <dbReference type="NCBI Taxonomy" id="1612624"/>
    <lineage>
        <taxon>Bacteria</taxon>
        <taxon>Pseudomonadati</taxon>
        <taxon>Pseudomonadota</taxon>
        <taxon>Alphaproteobacteria</taxon>
        <taxon>Hyphomicrobiales</taxon>
        <taxon>Rhizobiaceae</taxon>
        <taxon>Rhizobium/Agrobacterium group</taxon>
        <taxon>Pararhizobium</taxon>
    </lineage>
</organism>
<keyword evidence="1" id="KW-0812">Transmembrane</keyword>
<evidence type="ECO:0000313" key="2">
    <source>
        <dbReference type="EMBL" id="OBZ96497.1"/>
    </source>
</evidence>
<dbReference type="EMBL" id="LGLV01000005">
    <property type="protein sequence ID" value="OBZ96497.1"/>
    <property type="molecule type" value="Genomic_DNA"/>
</dbReference>
<dbReference type="RefSeq" id="WP_068953758.1">
    <property type="nucleotide sequence ID" value="NZ_LGLV01000005.1"/>
</dbReference>
<comment type="caution">
    <text evidence="2">The sequence shown here is derived from an EMBL/GenBank/DDBJ whole genome shotgun (WGS) entry which is preliminary data.</text>
</comment>
<protein>
    <recommendedName>
        <fullName evidence="4">Zinc-finger protein</fullName>
    </recommendedName>
</protein>
<keyword evidence="1" id="KW-0472">Membrane</keyword>
<evidence type="ECO:0000313" key="3">
    <source>
        <dbReference type="Proteomes" id="UP000093111"/>
    </source>
</evidence>
<sequence length="153" mass="16963">MQATGSNPETIRFEQSREGDRPVWRSIKRGLLNRCPACGEGRLFGRFLKSVEACSSCGEHLDRHAADDFPPYIVVTIMGHVVLAGFMMTEMILPLSNWGHLAIWVPITILGSLALMQPVKGGVIGLQWALRMHGFGDHEDKPEDVLPETDRPA</sequence>
<reference evidence="2 3" key="1">
    <citation type="journal article" date="2016" name="Syst. Appl. Microbiol.">
        <title>Pararhizobium polonicum sp. nov. isolated from tumors on stone fruit rootstocks.</title>
        <authorList>
            <person name="Pulawska J."/>
            <person name="Kuzmanovic N."/>
            <person name="Willems A."/>
            <person name="Pothier J.F."/>
        </authorList>
    </citation>
    <scope>NUCLEOTIDE SEQUENCE [LARGE SCALE GENOMIC DNA]</scope>
    <source>
        <strain evidence="2 3">F5.1</strain>
    </source>
</reference>
<dbReference type="OrthoDB" id="9799456at2"/>
<dbReference type="PATRIC" id="fig|1612624.7.peg.1714"/>
<dbReference type="NCBIfam" id="NF004633">
    <property type="entry name" value="PRK05978.1"/>
    <property type="match status" value="1"/>
</dbReference>
<dbReference type="STRING" id="1612624.ADU59_08155"/>
<dbReference type="Proteomes" id="UP000093111">
    <property type="component" value="Unassembled WGS sequence"/>
</dbReference>
<dbReference type="InterPro" id="IPR009325">
    <property type="entry name" value="DUF983"/>
</dbReference>
<feature type="transmembrane region" description="Helical" evidence="1">
    <location>
        <begin position="69"/>
        <end position="89"/>
    </location>
</feature>
<proteinExistence type="predicted"/>
<accession>A0A1C7P5N4</accession>
<name>A0A1C7P5N4_9HYPH</name>
<keyword evidence="1" id="KW-1133">Transmembrane helix</keyword>
<evidence type="ECO:0000256" key="1">
    <source>
        <dbReference type="SAM" id="Phobius"/>
    </source>
</evidence>
<keyword evidence="3" id="KW-1185">Reference proteome</keyword>
<gene>
    <name evidence="2" type="ORF">ADU59_08155</name>
</gene>
<dbReference type="AlphaFoldDB" id="A0A1C7P5N4"/>